<dbReference type="InterPro" id="IPR010093">
    <property type="entry name" value="SinI_DNA-bd"/>
</dbReference>
<organism evidence="2 3">
    <name type="scientific">Yersinia hibernica</name>
    <dbReference type="NCBI Taxonomy" id="2339259"/>
    <lineage>
        <taxon>Bacteria</taxon>
        <taxon>Pseudomonadati</taxon>
        <taxon>Pseudomonadota</taxon>
        <taxon>Gammaproteobacteria</taxon>
        <taxon>Enterobacterales</taxon>
        <taxon>Yersiniaceae</taxon>
        <taxon>Yersinia</taxon>
    </lineage>
</organism>
<evidence type="ECO:0000313" key="2">
    <source>
        <dbReference type="EMBL" id="QAX79462.1"/>
    </source>
</evidence>
<accession>A0ABX5R1Q3</accession>
<keyword evidence="2" id="KW-0238">DNA-binding</keyword>
<dbReference type="RefSeq" id="WP_129197262.1">
    <property type="nucleotide sequence ID" value="NZ_CABHXI010000081.1"/>
</dbReference>
<dbReference type="NCBIfam" id="TIGR01764">
    <property type="entry name" value="excise"/>
    <property type="match status" value="1"/>
</dbReference>
<feature type="domain" description="Helix-turn-helix" evidence="1">
    <location>
        <begin position="6"/>
        <end position="36"/>
    </location>
</feature>
<dbReference type="InterPro" id="IPR041657">
    <property type="entry name" value="HTH_17"/>
</dbReference>
<evidence type="ECO:0000313" key="3">
    <source>
        <dbReference type="Proteomes" id="UP000288804"/>
    </source>
</evidence>
<gene>
    <name evidence="2" type="ORF">D5F51_13400</name>
</gene>
<name>A0ABX5R1Q3_9GAMM</name>
<sequence length="115" mass="12371">MDKYSLTFDEACEFLGVSRSTAKKWISSGRLAATRKDPDKKQSPYLLTRKACIAALSDPVHTVSVIGGGATKEIPCQSSAGVPFGMPTSRHRTENALNSLLGLRTSGKHRSCTTD</sequence>
<evidence type="ECO:0000259" key="1">
    <source>
        <dbReference type="Pfam" id="PF12728"/>
    </source>
</evidence>
<dbReference type="Proteomes" id="UP000288804">
    <property type="component" value="Chromosome"/>
</dbReference>
<keyword evidence="3" id="KW-1185">Reference proteome</keyword>
<dbReference type="GO" id="GO:0003677">
    <property type="term" value="F:DNA binding"/>
    <property type="evidence" value="ECO:0007669"/>
    <property type="project" value="UniProtKB-KW"/>
</dbReference>
<dbReference type="EMBL" id="CP032487">
    <property type="protein sequence ID" value="QAX79462.1"/>
    <property type="molecule type" value="Genomic_DNA"/>
</dbReference>
<protein>
    <submittedName>
        <fullName evidence="2">DNA-binding protein</fullName>
    </submittedName>
</protein>
<dbReference type="Pfam" id="PF12728">
    <property type="entry name" value="HTH_17"/>
    <property type="match status" value="1"/>
</dbReference>
<proteinExistence type="predicted"/>
<reference evidence="3" key="1">
    <citation type="submission" date="2018-09" db="EMBL/GenBank/DDBJ databases">
        <title>Yersinia hibernicus sp. nov.</title>
        <authorList>
            <person name="Nguyen S.V."/>
            <person name="Mundanda D.M."/>
            <person name="Anes J."/>
            <person name="Fanning S."/>
        </authorList>
    </citation>
    <scope>NUCLEOTIDE SEQUENCE [LARGE SCALE GENOMIC DNA]</scope>
    <source>
        <strain evidence="3">CFS1934</strain>
    </source>
</reference>